<protein>
    <submittedName>
        <fullName evidence="2">DUF6525 family protein</fullName>
    </submittedName>
</protein>
<dbReference type="EMBL" id="JBALHR010000003">
    <property type="protein sequence ID" value="MEH7828045.1"/>
    <property type="molecule type" value="Genomic_DNA"/>
</dbReference>
<gene>
    <name evidence="2" type="ORF">V6590_07780</name>
</gene>
<dbReference type="Pfam" id="PF20135">
    <property type="entry name" value="DUF6525"/>
    <property type="match status" value="1"/>
</dbReference>
<sequence>MPQNLRSPRARWRKGSPMQRHDRLPPALRRWLIHAALPWSAASVLHLWQRTLREGGSESLALQRLDAAERATLRREAPRVWGAAYPVCENSP</sequence>
<evidence type="ECO:0000256" key="1">
    <source>
        <dbReference type="SAM" id="MobiDB-lite"/>
    </source>
</evidence>
<reference evidence="2" key="1">
    <citation type="submission" date="2024-02" db="EMBL/GenBank/DDBJ databases">
        <title>Genome sequences of strain Gemmobacter sp. JM10B15.</title>
        <authorList>
            <person name="Zhang M."/>
        </authorList>
    </citation>
    <scope>NUCLEOTIDE SEQUENCE</scope>
    <source>
        <strain evidence="2">JM10B15</strain>
    </source>
</reference>
<dbReference type="RefSeq" id="WP_335421580.1">
    <property type="nucleotide sequence ID" value="NZ_JBALHR010000003.1"/>
</dbReference>
<organism evidence="2 3">
    <name type="scientific">Gemmobacter denitrificans</name>
    <dbReference type="NCBI Taxonomy" id="3123040"/>
    <lineage>
        <taxon>Bacteria</taxon>
        <taxon>Pseudomonadati</taxon>
        <taxon>Pseudomonadota</taxon>
        <taxon>Alphaproteobacteria</taxon>
        <taxon>Rhodobacterales</taxon>
        <taxon>Paracoccaceae</taxon>
        <taxon>Gemmobacter</taxon>
    </lineage>
</organism>
<dbReference type="Proteomes" id="UP001431963">
    <property type="component" value="Unassembled WGS sequence"/>
</dbReference>
<evidence type="ECO:0000313" key="3">
    <source>
        <dbReference type="Proteomes" id="UP001431963"/>
    </source>
</evidence>
<proteinExistence type="predicted"/>
<keyword evidence="3" id="KW-1185">Reference proteome</keyword>
<feature type="region of interest" description="Disordered" evidence="1">
    <location>
        <begin position="1"/>
        <end position="22"/>
    </location>
</feature>
<comment type="caution">
    <text evidence="2">The sequence shown here is derived from an EMBL/GenBank/DDBJ whole genome shotgun (WGS) entry which is preliminary data.</text>
</comment>
<evidence type="ECO:0000313" key="2">
    <source>
        <dbReference type="EMBL" id="MEH7828045.1"/>
    </source>
</evidence>
<dbReference type="InterPro" id="IPR045386">
    <property type="entry name" value="DUF6525"/>
</dbReference>
<name>A0ABU8BTL6_9RHOB</name>
<accession>A0ABU8BTL6</accession>